<protein>
    <recommendedName>
        <fullName evidence="4 13">Tetraacyldisaccharide 4'-kinase</fullName>
        <ecNumber evidence="3 13">2.7.1.130</ecNumber>
    </recommendedName>
    <alternativeName>
        <fullName evidence="12 13">Lipid A 4'-kinase</fullName>
    </alternativeName>
</protein>
<comment type="similarity">
    <text evidence="13">Belongs to the LpxK family.</text>
</comment>
<dbReference type="InterPro" id="IPR003758">
    <property type="entry name" value="LpxK"/>
</dbReference>
<feature type="binding site" evidence="13">
    <location>
        <begin position="62"/>
        <end position="69"/>
    </location>
    <ligand>
        <name>ATP</name>
        <dbReference type="ChEBI" id="CHEBI:30616"/>
    </ligand>
</feature>
<keyword evidence="14" id="KW-1133">Transmembrane helix</keyword>
<evidence type="ECO:0000256" key="4">
    <source>
        <dbReference type="ARBA" id="ARBA00016436"/>
    </source>
</evidence>
<dbReference type="Proteomes" id="UP000321812">
    <property type="component" value="Unassembled WGS sequence"/>
</dbReference>
<dbReference type="PANTHER" id="PTHR42724:SF1">
    <property type="entry name" value="TETRAACYLDISACCHARIDE 4'-KINASE, MITOCHONDRIAL-RELATED"/>
    <property type="match status" value="1"/>
</dbReference>
<dbReference type="PANTHER" id="PTHR42724">
    <property type="entry name" value="TETRAACYLDISACCHARIDE 4'-KINASE"/>
    <property type="match status" value="1"/>
</dbReference>
<keyword evidence="11 13" id="KW-0443">Lipid metabolism</keyword>
<evidence type="ECO:0000256" key="5">
    <source>
        <dbReference type="ARBA" id="ARBA00022516"/>
    </source>
</evidence>
<evidence type="ECO:0000256" key="11">
    <source>
        <dbReference type="ARBA" id="ARBA00023098"/>
    </source>
</evidence>
<evidence type="ECO:0000256" key="9">
    <source>
        <dbReference type="ARBA" id="ARBA00022777"/>
    </source>
</evidence>
<sequence>MFKSIFDFWIDKYFYRPRYLEMLISMLLSPFTLIYTLIVYIKPKLSKPEKFEVPVISVGNLVLGGTGKTPLVKAIFNEFSNDFKTFIILRGYKRSSKGMLKVALQGEILSSVQASGDEAMEYALSLKNANVIVSQNRKTAINEAINLGAKLIILDDGFGKFDIFKFNILLKPNPEPIIKLPIPSGAYRYPISFYKYADFIPDQSDIIKTMNISNRTQNMLLVTAIANPMRLKNVFGECIGIRFFKDHYKFKKEELEKLIKSYNADSLLVTMKDYVKIKDFGLNISLLELKTEISTKFKKELLNFIQNYN</sequence>
<evidence type="ECO:0000256" key="14">
    <source>
        <dbReference type="SAM" id="Phobius"/>
    </source>
</evidence>
<comment type="function">
    <text evidence="1 13">Transfers the gamma-phosphate of ATP to the 4'-position of a tetraacyldisaccharide 1-phosphate intermediate (termed DS-1-P) to form tetraacyldisaccharide 1,4'-bis-phosphate (lipid IVA).</text>
</comment>
<dbReference type="HAMAP" id="MF_00409">
    <property type="entry name" value="LpxK"/>
    <property type="match status" value="1"/>
</dbReference>
<gene>
    <name evidence="13" type="primary">lpxK</name>
    <name evidence="15" type="ORF">YZ82_06410</name>
</gene>
<evidence type="ECO:0000256" key="13">
    <source>
        <dbReference type="HAMAP-Rule" id="MF_00409"/>
    </source>
</evidence>
<dbReference type="AlphaFoldDB" id="A0A562XC59"/>
<evidence type="ECO:0000256" key="2">
    <source>
        <dbReference type="ARBA" id="ARBA00004870"/>
    </source>
</evidence>
<comment type="catalytic activity">
    <reaction evidence="13">
        <text>a lipid A disaccharide + ATP = a lipid IVA + ADP + H(+)</text>
        <dbReference type="Rhea" id="RHEA:67840"/>
        <dbReference type="ChEBI" id="CHEBI:15378"/>
        <dbReference type="ChEBI" id="CHEBI:30616"/>
        <dbReference type="ChEBI" id="CHEBI:176343"/>
        <dbReference type="ChEBI" id="CHEBI:176425"/>
        <dbReference type="ChEBI" id="CHEBI:456216"/>
        <dbReference type="EC" id="2.7.1.130"/>
    </reaction>
</comment>
<evidence type="ECO:0000256" key="10">
    <source>
        <dbReference type="ARBA" id="ARBA00022840"/>
    </source>
</evidence>
<keyword evidence="14" id="KW-0812">Transmembrane</keyword>
<comment type="caution">
    <text evidence="15">The sequence shown here is derived from an EMBL/GenBank/DDBJ whole genome shotgun (WGS) entry which is preliminary data.</text>
</comment>
<proteinExistence type="inferred from homology"/>
<dbReference type="NCBIfam" id="NF001892">
    <property type="entry name" value="PRK00652.1-5"/>
    <property type="match status" value="1"/>
</dbReference>
<dbReference type="EMBL" id="VOAP01000016">
    <property type="protein sequence ID" value="TWO19718.1"/>
    <property type="molecule type" value="Genomic_DNA"/>
</dbReference>
<feature type="transmembrane region" description="Helical" evidence="14">
    <location>
        <begin position="20"/>
        <end position="41"/>
    </location>
</feature>
<reference evidence="15 16" key="1">
    <citation type="submission" date="2019-07" db="EMBL/GenBank/DDBJ databases">
        <title>Rapid identification of Enteric Bacteria from Whole Genome Sequences (WGS) using Average Nucleotide Identity (ANI).</title>
        <authorList>
            <person name="Lane C."/>
        </authorList>
    </citation>
    <scope>NUCLEOTIDE SEQUENCE [LARGE SCALE GENOMIC DNA]</scope>
    <source>
        <strain evidence="15 16">D2411</strain>
    </source>
</reference>
<dbReference type="GO" id="GO:0005524">
    <property type="term" value="F:ATP binding"/>
    <property type="evidence" value="ECO:0007669"/>
    <property type="project" value="UniProtKB-UniRule"/>
</dbReference>
<comment type="pathway">
    <text evidence="2 13">Glycolipid biosynthesis; lipid IV(A) biosynthesis; lipid IV(A) from (3R)-3-hydroxytetradecanoyl-[acyl-carrier-protein] and UDP-N-acetyl-alpha-D-glucosamine: step 6/6.</text>
</comment>
<evidence type="ECO:0000256" key="12">
    <source>
        <dbReference type="ARBA" id="ARBA00029757"/>
    </source>
</evidence>
<keyword evidence="5 13" id="KW-0444">Lipid biosynthesis</keyword>
<organism evidence="15 16">
    <name type="scientific">Campylobacter hyointestinalis</name>
    <dbReference type="NCBI Taxonomy" id="198"/>
    <lineage>
        <taxon>Bacteria</taxon>
        <taxon>Pseudomonadati</taxon>
        <taxon>Campylobacterota</taxon>
        <taxon>Epsilonproteobacteria</taxon>
        <taxon>Campylobacterales</taxon>
        <taxon>Campylobacteraceae</taxon>
        <taxon>Campylobacter</taxon>
    </lineage>
</organism>
<dbReference type="UniPathway" id="UPA00359">
    <property type="reaction ID" value="UER00482"/>
</dbReference>
<evidence type="ECO:0000256" key="8">
    <source>
        <dbReference type="ARBA" id="ARBA00022741"/>
    </source>
</evidence>
<keyword evidence="6 13" id="KW-0441">Lipid A biosynthesis</keyword>
<evidence type="ECO:0000256" key="1">
    <source>
        <dbReference type="ARBA" id="ARBA00002274"/>
    </source>
</evidence>
<evidence type="ECO:0000256" key="6">
    <source>
        <dbReference type="ARBA" id="ARBA00022556"/>
    </source>
</evidence>
<evidence type="ECO:0000256" key="3">
    <source>
        <dbReference type="ARBA" id="ARBA00012071"/>
    </source>
</evidence>
<dbReference type="GO" id="GO:0005886">
    <property type="term" value="C:plasma membrane"/>
    <property type="evidence" value="ECO:0007669"/>
    <property type="project" value="TreeGrafter"/>
</dbReference>
<dbReference type="GO" id="GO:0009244">
    <property type="term" value="P:lipopolysaccharide core region biosynthetic process"/>
    <property type="evidence" value="ECO:0007669"/>
    <property type="project" value="TreeGrafter"/>
</dbReference>
<dbReference type="GO" id="GO:0009245">
    <property type="term" value="P:lipid A biosynthetic process"/>
    <property type="evidence" value="ECO:0007669"/>
    <property type="project" value="UniProtKB-UniRule"/>
</dbReference>
<dbReference type="RefSeq" id="WP_147497385.1">
    <property type="nucleotide sequence ID" value="NZ_VOAP01000016.1"/>
</dbReference>
<keyword evidence="7 13" id="KW-0808">Transferase</keyword>
<accession>A0A562XC59</accession>
<keyword evidence="9 13" id="KW-0418">Kinase</keyword>
<keyword evidence="10 13" id="KW-0067">ATP-binding</keyword>
<evidence type="ECO:0000256" key="7">
    <source>
        <dbReference type="ARBA" id="ARBA00022679"/>
    </source>
</evidence>
<dbReference type="GO" id="GO:0009029">
    <property type="term" value="F:lipid-A 4'-kinase activity"/>
    <property type="evidence" value="ECO:0007669"/>
    <property type="project" value="UniProtKB-UniRule"/>
</dbReference>
<keyword evidence="8 13" id="KW-0547">Nucleotide-binding</keyword>
<dbReference type="Pfam" id="PF02606">
    <property type="entry name" value="LpxK"/>
    <property type="match status" value="2"/>
</dbReference>
<name>A0A562XC59_CAMHY</name>
<dbReference type="EC" id="2.7.1.130" evidence="3 13"/>
<evidence type="ECO:0000313" key="16">
    <source>
        <dbReference type="Proteomes" id="UP000321812"/>
    </source>
</evidence>
<keyword evidence="14" id="KW-0472">Membrane</keyword>
<evidence type="ECO:0000313" key="15">
    <source>
        <dbReference type="EMBL" id="TWO19718.1"/>
    </source>
</evidence>